<dbReference type="HAMAP" id="MF_01609">
    <property type="entry name" value="Glu_cys_ligase_2"/>
    <property type="match status" value="1"/>
</dbReference>
<dbReference type="NCBIfam" id="NF010039">
    <property type="entry name" value="PRK13515.1"/>
    <property type="match status" value="1"/>
</dbReference>
<comment type="similarity">
    <text evidence="4">Belongs to the glutamate--cysteine ligase type 2 family. YbdK subfamily.</text>
</comment>
<gene>
    <name evidence="5" type="ORF">FBQ73_07805</name>
</gene>
<dbReference type="Proteomes" id="UP000305131">
    <property type="component" value="Unassembled WGS sequence"/>
</dbReference>
<dbReference type="NCBIfam" id="TIGR02050">
    <property type="entry name" value="gshA_cyan_rel"/>
    <property type="match status" value="1"/>
</dbReference>
<reference evidence="5 6" key="1">
    <citation type="submission" date="2019-05" db="EMBL/GenBank/DDBJ databases">
        <authorList>
            <person name="Zhou X."/>
        </authorList>
    </citation>
    <scope>NUCLEOTIDE SEQUENCE [LARGE SCALE GENOMIC DNA]</scope>
    <source>
        <strain evidence="5 6">DSM 432</strain>
    </source>
</reference>
<keyword evidence="1 4" id="KW-0436">Ligase</keyword>
<dbReference type="Gene3D" id="3.30.590.20">
    <property type="match status" value="1"/>
</dbReference>
<sequence>MGVTGSPFWHFLREACVSHDYSFGIEEEFFVVDAETNAVQRRMPSGFFDELKEILGDSVSVEMLQSQLELATRPSTGAGSALDQLKGLRRTVADVAAEHGLGLIAAGTHPTATWDGVRATKANRYDGVMNDLRMLGERNMVCGLHVHVELPDPDERVDVMRRMVPYIPHFIALSTSSPFWGAKQTGLMGYRLAAYDELPRTGLPEMFENSAAYERYIDAMVEARAITDSSYVWWAIRPSRQLPTLELRAPDSCTRIEDTVAIAALYRALVRFLVRNRHHNKDVGTVDRAIADENKWRAQRYGIHGSFVDLVQRRAVSVRDAVDGLVHLVGEDAEALGCLDALLHVRTIAEAGTSADVQLAVFQEAQHRTGKRNEALDAVKTWLAHATLQ</sequence>
<evidence type="ECO:0000256" key="3">
    <source>
        <dbReference type="ARBA" id="ARBA00022840"/>
    </source>
</evidence>
<evidence type="ECO:0000313" key="6">
    <source>
        <dbReference type="Proteomes" id="UP000305131"/>
    </source>
</evidence>
<dbReference type="GO" id="GO:0042398">
    <property type="term" value="P:modified amino acid biosynthetic process"/>
    <property type="evidence" value="ECO:0007669"/>
    <property type="project" value="InterPro"/>
</dbReference>
<dbReference type="OrthoDB" id="9769628at2"/>
<proteinExistence type="inferred from homology"/>
<protein>
    <recommendedName>
        <fullName evidence="4">Putative glutamate--cysteine ligase 2</fullName>
        <ecNumber evidence="4">6.3.2.2</ecNumber>
    </recommendedName>
    <alternativeName>
        <fullName evidence="4">Gamma-glutamylcysteine synthetase 2</fullName>
        <shortName evidence="4">GCS 2</shortName>
        <shortName evidence="4">Gamma-GCS 2</shortName>
    </alternativeName>
</protein>
<comment type="catalytic activity">
    <reaction evidence="4">
        <text>L-cysteine + L-glutamate + ATP = gamma-L-glutamyl-L-cysteine + ADP + phosphate + H(+)</text>
        <dbReference type="Rhea" id="RHEA:13285"/>
        <dbReference type="ChEBI" id="CHEBI:15378"/>
        <dbReference type="ChEBI" id="CHEBI:29985"/>
        <dbReference type="ChEBI" id="CHEBI:30616"/>
        <dbReference type="ChEBI" id="CHEBI:35235"/>
        <dbReference type="ChEBI" id="CHEBI:43474"/>
        <dbReference type="ChEBI" id="CHEBI:58173"/>
        <dbReference type="ChEBI" id="CHEBI:456216"/>
        <dbReference type="EC" id="6.3.2.2"/>
    </reaction>
</comment>
<evidence type="ECO:0000313" key="5">
    <source>
        <dbReference type="EMBL" id="TLX43984.1"/>
    </source>
</evidence>
<dbReference type="AlphaFoldDB" id="A0A6C1KLL5"/>
<dbReference type="PANTHER" id="PTHR36510:SF1">
    <property type="entry name" value="GLUTAMATE--CYSTEINE LIGASE 2-RELATED"/>
    <property type="match status" value="1"/>
</dbReference>
<dbReference type="InterPro" id="IPR006336">
    <property type="entry name" value="GCS2"/>
</dbReference>
<name>A0A6C1KLL5_XANAU</name>
<dbReference type="InterPro" id="IPR014746">
    <property type="entry name" value="Gln_synth/guanido_kin_cat_dom"/>
</dbReference>
<dbReference type="EMBL" id="VAUP01000015">
    <property type="protein sequence ID" value="TLX43984.1"/>
    <property type="molecule type" value="Genomic_DNA"/>
</dbReference>
<dbReference type="Pfam" id="PF04107">
    <property type="entry name" value="GCS2"/>
    <property type="match status" value="1"/>
</dbReference>
<evidence type="ECO:0000256" key="1">
    <source>
        <dbReference type="ARBA" id="ARBA00022598"/>
    </source>
</evidence>
<keyword evidence="3 4" id="KW-0067">ATP-binding</keyword>
<evidence type="ECO:0000256" key="4">
    <source>
        <dbReference type="HAMAP-Rule" id="MF_01609"/>
    </source>
</evidence>
<accession>A0A6C1KLL5</accession>
<organism evidence="5 6">
    <name type="scientific">Xanthobacter autotrophicus</name>
    <dbReference type="NCBI Taxonomy" id="280"/>
    <lineage>
        <taxon>Bacteria</taxon>
        <taxon>Pseudomonadati</taxon>
        <taxon>Pseudomonadota</taxon>
        <taxon>Alphaproteobacteria</taxon>
        <taxon>Hyphomicrobiales</taxon>
        <taxon>Xanthobacteraceae</taxon>
        <taxon>Xanthobacter</taxon>
    </lineage>
</organism>
<dbReference type="GO" id="GO:0004357">
    <property type="term" value="F:glutamate-cysteine ligase activity"/>
    <property type="evidence" value="ECO:0007669"/>
    <property type="project" value="UniProtKB-EC"/>
</dbReference>
<dbReference type="InterPro" id="IPR050141">
    <property type="entry name" value="GCL_type2/YbdK_subfam"/>
</dbReference>
<dbReference type="InterPro" id="IPR011793">
    <property type="entry name" value="YbdK"/>
</dbReference>
<dbReference type="EC" id="6.3.2.2" evidence="4"/>
<comment type="caution">
    <text evidence="5">The sequence shown here is derived from an EMBL/GenBank/DDBJ whole genome shotgun (WGS) entry which is preliminary data.</text>
</comment>
<evidence type="ECO:0000256" key="2">
    <source>
        <dbReference type="ARBA" id="ARBA00022741"/>
    </source>
</evidence>
<dbReference type="SUPFAM" id="SSF55931">
    <property type="entry name" value="Glutamine synthetase/guanido kinase"/>
    <property type="match status" value="1"/>
</dbReference>
<dbReference type="PANTHER" id="PTHR36510">
    <property type="entry name" value="GLUTAMATE--CYSTEINE LIGASE 2-RELATED"/>
    <property type="match status" value="1"/>
</dbReference>
<keyword evidence="2 4" id="KW-0547">Nucleotide-binding</keyword>
<dbReference type="GO" id="GO:0005524">
    <property type="term" value="F:ATP binding"/>
    <property type="evidence" value="ECO:0007669"/>
    <property type="project" value="UniProtKB-KW"/>
</dbReference>
<comment type="function">
    <text evidence="4">ATP-dependent carboxylate-amine ligase which exhibits weak glutamate--cysteine ligase activity.</text>
</comment>